<proteinExistence type="predicted"/>
<dbReference type="PANTHER" id="PTHR33785:SF5">
    <property type="entry name" value="SERINE_ARGININE REPETITIVE MATRIX PROTEIN"/>
    <property type="match status" value="1"/>
</dbReference>
<sequence length="339" mass="37831">MVQITLTAPCGAERYAYPNKTIFPSMSENAILSNTDPMWQVNGSMEQWVVFVYESFVGMEEAGDLLEDSWFFGNLLHPKTRTISGSFSDPASSSCNIHPYAPLCSTQEHVVSSRNQHPIAPPRVTRTQSLPNSLETQSFLMKNPELGPTFMTFQDGNNKKDVIKKNEPKSSSLPSRKQLPIAPSTLTQTPSLSNPKETQSFQMKKPGPSLTRASSMSTFTVGSDQEEEEDQESEFSLGRLIRQASMTSSHTSNSPRQTSKVMIENMRKKPEFNQEKTIDVRKMERNRSQCRKNNGKNRNGGGPPAIPGGWVDKSSSEDMKAHIKFWARAVASNVRQDCS</sequence>
<dbReference type="Proteomes" id="UP000326396">
    <property type="component" value="Linkage Group LG11"/>
</dbReference>
<keyword evidence="3" id="KW-1185">Reference proteome</keyword>
<feature type="compositionally biased region" description="Basic and acidic residues" evidence="1">
    <location>
        <begin position="157"/>
        <end position="168"/>
    </location>
</feature>
<feature type="compositionally biased region" description="Acidic residues" evidence="1">
    <location>
        <begin position="224"/>
        <end position="233"/>
    </location>
</feature>
<feature type="compositionally biased region" description="Polar residues" evidence="1">
    <location>
        <begin position="211"/>
        <end position="222"/>
    </location>
</feature>
<accession>A0A5N6PMT8</accession>
<name>A0A5N6PMT8_9ASTR</name>
<dbReference type="OrthoDB" id="1875420at2759"/>
<feature type="compositionally biased region" description="Polar residues" evidence="1">
    <location>
        <begin position="184"/>
        <end position="202"/>
    </location>
</feature>
<reference evidence="2 3" key="1">
    <citation type="submission" date="2019-05" db="EMBL/GenBank/DDBJ databases">
        <title>Mikania micrantha, genome provides insights into the molecular mechanism of rapid growth.</title>
        <authorList>
            <person name="Liu B."/>
        </authorList>
    </citation>
    <scope>NUCLEOTIDE SEQUENCE [LARGE SCALE GENOMIC DNA]</scope>
    <source>
        <strain evidence="2">NLD-2019</strain>
        <tissue evidence="2">Leaf</tissue>
    </source>
</reference>
<protein>
    <submittedName>
        <fullName evidence="2">Uncharacterized protein</fullName>
    </submittedName>
</protein>
<evidence type="ECO:0000313" key="3">
    <source>
        <dbReference type="Proteomes" id="UP000326396"/>
    </source>
</evidence>
<evidence type="ECO:0000313" key="2">
    <source>
        <dbReference type="EMBL" id="KAD6794525.1"/>
    </source>
</evidence>
<feature type="region of interest" description="Disordered" evidence="1">
    <location>
        <begin position="286"/>
        <end position="318"/>
    </location>
</feature>
<organism evidence="2 3">
    <name type="scientific">Mikania micrantha</name>
    <name type="common">bitter vine</name>
    <dbReference type="NCBI Taxonomy" id="192012"/>
    <lineage>
        <taxon>Eukaryota</taxon>
        <taxon>Viridiplantae</taxon>
        <taxon>Streptophyta</taxon>
        <taxon>Embryophyta</taxon>
        <taxon>Tracheophyta</taxon>
        <taxon>Spermatophyta</taxon>
        <taxon>Magnoliopsida</taxon>
        <taxon>eudicotyledons</taxon>
        <taxon>Gunneridae</taxon>
        <taxon>Pentapetalae</taxon>
        <taxon>asterids</taxon>
        <taxon>campanulids</taxon>
        <taxon>Asterales</taxon>
        <taxon>Asteraceae</taxon>
        <taxon>Asteroideae</taxon>
        <taxon>Heliantheae alliance</taxon>
        <taxon>Eupatorieae</taxon>
        <taxon>Mikania</taxon>
    </lineage>
</organism>
<comment type="caution">
    <text evidence="2">The sequence shown here is derived from an EMBL/GenBank/DDBJ whole genome shotgun (WGS) entry which is preliminary data.</text>
</comment>
<evidence type="ECO:0000256" key="1">
    <source>
        <dbReference type="SAM" id="MobiDB-lite"/>
    </source>
</evidence>
<dbReference type="AlphaFoldDB" id="A0A5N6PMT8"/>
<dbReference type="EMBL" id="SZYD01000003">
    <property type="protein sequence ID" value="KAD6794525.1"/>
    <property type="molecule type" value="Genomic_DNA"/>
</dbReference>
<gene>
    <name evidence="2" type="ORF">E3N88_05421</name>
</gene>
<dbReference type="PANTHER" id="PTHR33785">
    <property type="entry name" value="OS06G0550800 PROTEIN"/>
    <property type="match status" value="1"/>
</dbReference>
<feature type="region of interest" description="Disordered" evidence="1">
    <location>
        <begin position="147"/>
        <end position="235"/>
    </location>
</feature>